<dbReference type="InterPro" id="IPR041854">
    <property type="entry name" value="BFD-like_2Fe2S-bd_dom_sf"/>
</dbReference>
<keyword evidence="4" id="KW-0249">Electron transport</keyword>
<evidence type="ECO:0000256" key="5">
    <source>
        <dbReference type="ARBA" id="ARBA00023004"/>
    </source>
</evidence>
<proteinExistence type="inferred from homology"/>
<reference evidence="10 11" key="1">
    <citation type="submission" date="2020-08" db="EMBL/GenBank/DDBJ databases">
        <title>Genomic Encyclopedia of Type Strains, Phase IV (KMG-IV): sequencing the most valuable type-strain genomes for metagenomic binning, comparative biology and taxonomic classification.</title>
        <authorList>
            <person name="Goeker M."/>
        </authorList>
    </citation>
    <scope>NUCLEOTIDE SEQUENCE [LARGE SCALE GENOMIC DNA]</scope>
    <source>
        <strain evidence="10 11">DSM 18233</strain>
    </source>
</reference>
<keyword evidence="3" id="KW-0479">Metal-binding</keyword>
<dbReference type="PANTHER" id="PTHR37424">
    <property type="entry name" value="BACTERIOFERRITIN-ASSOCIATED FERREDOXIN"/>
    <property type="match status" value="1"/>
</dbReference>
<dbReference type="Gene3D" id="1.10.10.1100">
    <property type="entry name" value="BFD-like [2Fe-2S]-binding domain"/>
    <property type="match status" value="1"/>
</dbReference>
<keyword evidence="11" id="KW-1185">Reference proteome</keyword>
<evidence type="ECO:0000313" key="11">
    <source>
        <dbReference type="Proteomes" id="UP000543030"/>
    </source>
</evidence>
<evidence type="ECO:0000256" key="3">
    <source>
        <dbReference type="ARBA" id="ARBA00022723"/>
    </source>
</evidence>
<protein>
    <recommendedName>
        <fullName evidence="7">Bacterioferritin-associated ferredoxin</fullName>
    </recommendedName>
</protein>
<evidence type="ECO:0000256" key="8">
    <source>
        <dbReference type="ARBA" id="ARBA00046332"/>
    </source>
</evidence>
<evidence type="ECO:0000256" key="6">
    <source>
        <dbReference type="ARBA" id="ARBA00023014"/>
    </source>
</evidence>
<comment type="similarity">
    <text evidence="8">Belongs to the Bfd family.</text>
</comment>
<gene>
    <name evidence="10" type="ORF">HNQ50_001093</name>
</gene>
<dbReference type="InterPro" id="IPR052371">
    <property type="entry name" value="BFD-associated_ferredoxin"/>
</dbReference>
<evidence type="ECO:0000259" key="9">
    <source>
        <dbReference type="Pfam" id="PF04324"/>
    </source>
</evidence>
<dbReference type="GO" id="GO:0051537">
    <property type="term" value="F:2 iron, 2 sulfur cluster binding"/>
    <property type="evidence" value="ECO:0007669"/>
    <property type="project" value="UniProtKB-KW"/>
</dbReference>
<organism evidence="10 11">
    <name type="scientific">Silvimonas terrae</name>
    <dbReference type="NCBI Taxonomy" id="300266"/>
    <lineage>
        <taxon>Bacteria</taxon>
        <taxon>Pseudomonadati</taxon>
        <taxon>Pseudomonadota</taxon>
        <taxon>Betaproteobacteria</taxon>
        <taxon>Neisseriales</taxon>
        <taxon>Chitinibacteraceae</taxon>
        <taxon>Silvimonas</taxon>
    </lineage>
</organism>
<sequence length="69" mass="7396">MYVCICNAVTEKDIHTAVDQGMRTFAQVQMATGAGTCCGQCTDCAKNTMLDAIEAEAIRGWEEMDAMAA</sequence>
<dbReference type="AlphaFoldDB" id="A0A840RDM7"/>
<dbReference type="PANTHER" id="PTHR37424:SF1">
    <property type="entry name" value="BACTERIOFERRITIN-ASSOCIATED FERREDOXIN"/>
    <property type="match status" value="1"/>
</dbReference>
<comment type="caution">
    <text evidence="10">The sequence shown here is derived from an EMBL/GenBank/DDBJ whole genome shotgun (WGS) entry which is preliminary data.</text>
</comment>
<dbReference type="GO" id="GO:0046872">
    <property type="term" value="F:metal ion binding"/>
    <property type="evidence" value="ECO:0007669"/>
    <property type="project" value="UniProtKB-KW"/>
</dbReference>
<keyword evidence="6" id="KW-0411">Iron-sulfur</keyword>
<feature type="domain" description="BFD-like [2Fe-2S]-binding" evidence="9">
    <location>
        <begin position="2"/>
        <end position="44"/>
    </location>
</feature>
<keyword evidence="2" id="KW-0001">2Fe-2S</keyword>
<evidence type="ECO:0000256" key="7">
    <source>
        <dbReference type="ARBA" id="ARBA00039386"/>
    </source>
</evidence>
<dbReference type="RefSeq" id="WP_184098352.1">
    <property type="nucleotide sequence ID" value="NZ_JACHHN010000002.1"/>
</dbReference>
<dbReference type="InterPro" id="IPR007419">
    <property type="entry name" value="BFD-like_2Fe2S-bd_dom"/>
</dbReference>
<evidence type="ECO:0000313" key="10">
    <source>
        <dbReference type="EMBL" id="MBB5190371.1"/>
    </source>
</evidence>
<evidence type="ECO:0000256" key="4">
    <source>
        <dbReference type="ARBA" id="ARBA00022982"/>
    </source>
</evidence>
<dbReference type="Proteomes" id="UP000543030">
    <property type="component" value="Unassembled WGS sequence"/>
</dbReference>
<evidence type="ECO:0000256" key="2">
    <source>
        <dbReference type="ARBA" id="ARBA00022714"/>
    </source>
</evidence>
<keyword evidence="1" id="KW-0813">Transport</keyword>
<evidence type="ECO:0000256" key="1">
    <source>
        <dbReference type="ARBA" id="ARBA00022448"/>
    </source>
</evidence>
<dbReference type="EMBL" id="JACHHN010000002">
    <property type="protein sequence ID" value="MBB5190371.1"/>
    <property type="molecule type" value="Genomic_DNA"/>
</dbReference>
<dbReference type="Pfam" id="PF04324">
    <property type="entry name" value="Fer2_BFD"/>
    <property type="match status" value="1"/>
</dbReference>
<accession>A0A840RDM7</accession>
<name>A0A840RDM7_9NEIS</name>
<keyword evidence="5" id="KW-0408">Iron</keyword>